<comment type="caution">
    <text evidence="8">The sequence shown here is derived from an EMBL/GenBank/DDBJ whole genome shotgun (WGS) entry which is preliminary data.</text>
</comment>
<dbReference type="PROSITE" id="PS51192">
    <property type="entry name" value="HELICASE_ATP_BIND_1"/>
    <property type="match status" value="1"/>
</dbReference>
<evidence type="ECO:0000256" key="4">
    <source>
        <dbReference type="ARBA" id="ARBA00022840"/>
    </source>
</evidence>
<dbReference type="SMART" id="SM00487">
    <property type="entry name" value="DEXDc"/>
    <property type="match status" value="1"/>
</dbReference>
<dbReference type="SUPFAM" id="SSF52540">
    <property type="entry name" value="P-loop containing nucleoside triphosphate hydrolases"/>
    <property type="match status" value="1"/>
</dbReference>
<dbReference type="InterPro" id="IPR027417">
    <property type="entry name" value="P-loop_NTPase"/>
</dbReference>
<gene>
    <name evidence="8" type="ORF">AHMF7605_03685</name>
</gene>
<dbReference type="Proteomes" id="UP000240357">
    <property type="component" value="Unassembled WGS sequence"/>
</dbReference>
<dbReference type="Pfam" id="PF00271">
    <property type="entry name" value="Helicase_C"/>
    <property type="match status" value="1"/>
</dbReference>
<dbReference type="InterPro" id="IPR001650">
    <property type="entry name" value="Helicase_C-like"/>
</dbReference>
<evidence type="ECO:0000256" key="3">
    <source>
        <dbReference type="ARBA" id="ARBA00022806"/>
    </source>
</evidence>
<keyword evidence="2" id="KW-0378">Hydrolase</keyword>
<evidence type="ECO:0000259" key="6">
    <source>
        <dbReference type="PROSITE" id="PS51192"/>
    </source>
</evidence>
<evidence type="ECO:0000256" key="1">
    <source>
        <dbReference type="ARBA" id="ARBA00022741"/>
    </source>
</evidence>
<protein>
    <submittedName>
        <fullName evidence="8">Helicase</fullName>
    </submittedName>
</protein>
<dbReference type="InterPro" id="IPR012677">
    <property type="entry name" value="Nucleotide-bd_a/b_plait_sf"/>
</dbReference>
<dbReference type="PANTHER" id="PTHR47959:SF1">
    <property type="entry name" value="ATP-DEPENDENT RNA HELICASE DBPA"/>
    <property type="match status" value="1"/>
</dbReference>
<dbReference type="GO" id="GO:0016787">
    <property type="term" value="F:hydrolase activity"/>
    <property type="evidence" value="ECO:0007669"/>
    <property type="project" value="UniProtKB-KW"/>
</dbReference>
<evidence type="ECO:0000259" key="7">
    <source>
        <dbReference type="PROSITE" id="PS51194"/>
    </source>
</evidence>
<keyword evidence="9" id="KW-1185">Reference proteome</keyword>
<dbReference type="InterPro" id="IPR044742">
    <property type="entry name" value="DEAD/DEAH_RhlB"/>
</dbReference>
<dbReference type="InterPro" id="IPR011545">
    <property type="entry name" value="DEAD/DEAH_box_helicase_dom"/>
</dbReference>
<dbReference type="PROSITE" id="PS51194">
    <property type="entry name" value="HELICASE_CTER"/>
    <property type="match status" value="1"/>
</dbReference>
<accession>A0A2T2YB67</accession>
<keyword evidence="3 8" id="KW-0347">Helicase</keyword>
<dbReference type="GO" id="GO:0003724">
    <property type="term" value="F:RNA helicase activity"/>
    <property type="evidence" value="ECO:0007669"/>
    <property type="project" value="TreeGrafter"/>
</dbReference>
<dbReference type="GO" id="GO:0005524">
    <property type="term" value="F:ATP binding"/>
    <property type="evidence" value="ECO:0007669"/>
    <property type="project" value="UniProtKB-KW"/>
</dbReference>
<feature type="domain" description="Helicase ATP-binding" evidence="6">
    <location>
        <begin position="21"/>
        <end position="189"/>
    </location>
</feature>
<dbReference type="CDD" id="cd18787">
    <property type="entry name" value="SF2_C_DEAD"/>
    <property type="match status" value="1"/>
</dbReference>
<dbReference type="GO" id="GO:0005829">
    <property type="term" value="C:cytosol"/>
    <property type="evidence" value="ECO:0007669"/>
    <property type="project" value="TreeGrafter"/>
</dbReference>
<name>A0A2T2YB67_9BACT</name>
<dbReference type="OrthoDB" id="974172at2"/>
<dbReference type="InterPro" id="IPR050079">
    <property type="entry name" value="DEAD_box_RNA_helicase"/>
</dbReference>
<evidence type="ECO:0000256" key="5">
    <source>
        <dbReference type="ARBA" id="ARBA00038437"/>
    </source>
</evidence>
<dbReference type="Pfam" id="PF03880">
    <property type="entry name" value="DbpA"/>
    <property type="match status" value="1"/>
</dbReference>
<dbReference type="PANTHER" id="PTHR47959">
    <property type="entry name" value="ATP-DEPENDENT RNA HELICASE RHLE-RELATED"/>
    <property type="match status" value="1"/>
</dbReference>
<organism evidence="8 9">
    <name type="scientific">Adhaeribacter arboris</name>
    <dbReference type="NCBI Taxonomy" id="2072846"/>
    <lineage>
        <taxon>Bacteria</taxon>
        <taxon>Pseudomonadati</taxon>
        <taxon>Bacteroidota</taxon>
        <taxon>Cytophagia</taxon>
        <taxon>Cytophagales</taxon>
        <taxon>Hymenobacteraceae</taxon>
        <taxon>Adhaeribacter</taxon>
    </lineage>
</organism>
<sequence length="432" mass="47963">MQERALENLKITQLNSMQEAALEAAQKQDLVLLAPTGSGKTLGFLLPTLQQLQSNTSGIQALVLVPTRELGLQIEQVFRQMSTGYQVRCFYGGQATRPEKNNLVHPPAVLIGTPGRLAFHFREQNIDGATIHTLVLDEFDKSLEYGFEADMQFIIGQLPALQKKLLTSATSLTQIPAFVGLKNPVTLNFLQDTLIAPDLEVKAVLVNDTNKATTLFRLLCKIGNKPTLVFCNQRDAVEELSTFLTQKQLAHGIFHGGLEQPDRERALLKFRNGTYQLLLSTDLAARGLDIPEIENVVHYEIPNAETYLHRNGRTARMQAKGTAYVLLQPGEKPTYLPLSLPVESLPTNIILPPPSPWETIYISAGKKDKISKGDVVGFLLQNKVLQKNELGLIDLQEHAAFAAVSRDKADRLMQSLQNAKLKNIKVKMERAK</sequence>
<dbReference type="Gene3D" id="3.40.50.300">
    <property type="entry name" value="P-loop containing nucleotide triphosphate hydrolases"/>
    <property type="match status" value="2"/>
</dbReference>
<reference evidence="8 9" key="1">
    <citation type="submission" date="2018-03" db="EMBL/GenBank/DDBJ databases">
        <title>Adhaeribacter sp. HMF7605 Genome sequencing and assembly.</title>
        <authorList>
            <person name="Kang H."/>
            <person name="Kang J."/>
            <person name="Cha I."/>
            <person name="Kim H."/>
            <person name="Joh K."/>
        </authorList>
    </citation>
    <scope>NUCLEOTIDE SEQUENCE [LARGE SCALE GENOMIC DNA]</scope>
    <source>
        <strain evidence="8 9">HMF7605</strain>
    </source>
</reference>
<dbReference type="AlphaFoldDB" id="A0A2T2YB67"/>
<dbReference type="CDD" id="cd00268">
    <property type="entry name" value="DEADc"/>
    <property type="match status" value="1"/>
</dbReference>
<dbReference type="Pfam" id="PF00270">
    <property type="entry name" value="DEAD"/>
    <property type="match status" value="1"/>
</dbReference>
<comment type="similarity">
    <text evidence="5">Belongs to the DEAD box helicase family.</text>
</comment>
<keyword evidence="1" id="KW-0547">Nucleotide-binding</keyword>
<dbReference type="InterPro" id="IPR005580">
    <property type="entry name" value="DbpA/CsdA_RNA-bd_dom"/>
</dbReference>
<dbReference type="InterPro" id="IPR014001">
    <property type="entry name" value="Helicase_ATP-bd"/>
</dbReference>
<keyword evidence="4" id="KW-0067">ATP-binding</keyword>
<proteinExistence type="inferred from homology"/>
<dbReference type="SMART" id="SM00490">
    <property type="entry name" value="HELICc"/>
    <property type="match status" value="1"/>
</dbReference>
<evidence type="ECO:0000313" key="9">
    <source>
        <dbReference type="Proteomes" id="UP000240357"/>
    </source>
</evidence>
<evidence type="ECO:0000313" key="8">
    <source>
        <dbReference type="EMBL" id="PSR52688.1"/>
    </source>
</evidence>
<evidence type="ECO:0000256" key="2">
    <source>
        <dbReference type="ARBA" id="ARBA00022801"/>
    </source>
</evidence>
<dbReference type="EMBL" id="PYFT01000001">
    <property type="protein sequence ID" value="PSR52688.1"/>
    <property type="molecule type" value="Genomic_DNA"/>
</dbReference>
<dbReference type="Gene3D" id="3.30.70.330">
    <property type="match status" value="1"/>
</dbReference>
<dbReference type="RefSeq" id="WP_106926560.1">
    <property type="nucleotide sequence ID" value="NZ_PYFT01000001.1"/>
</dbReference>
<dbReference type="GO" id="GO:0003676">
    <property type="term" value="F:nucleic acid binding"/>
    <property type="evidence" value="ECO:0007669"/>
    <property type="project" value="InterPro"/>
</dbReference>
<feature type="domain" description="Helicase C-terminal" evidence="7">
    <location>
        <begin position="214"/>
        <end position="362"/>
    </location>
</feature>